<dbReference type="EMBL" id="BAABFL010000089">
    <property type="protein sequence ID" value="GAA4648657.1"/>
    <property type="molecule type" value="Genomic_DNA"/>
</dbReference>
<dbReference type="PANTHER" id="PTHR32179:SF3">
    <property type="entry name" value="NICOTINATE-NUCLEOTIDE PYROPHOSPHORYLASE [CARBOXYLATING]"/>
    <property type="match status" value="1"/>
</dbReference>
<keyword evidence="5" id="KW-0662">Pyridine nucleotide biosynthesis</keyword>
<comment type="pathway">
    <text evidence="2">Cofactor biosynthesis; NAD(+) biosynthesis; nicotinate D-ribonucleotide from quinolinate: step 1/1.</text>
</comment>
<dbReference type="Pfam" id="PF01729">
    <property type="entry name" value="QRPTase_C"/>
    <property type="match status" value="1"/>
</dbReference>
<reference evidence="13" key="1">
    <citation type="journal article" date="2019" name="Int. J. Syst. Evol. Microbiol.">
        <title>The Global Catalogue of Microorganisms (GCM) 10K type strain sequencing project: providing services to taxonomists for standard genome sequencing and annotation.</title>
        <authorList>
            <consortium name="The Broad Institute Genomics Platform"/>
            <consortium name="The Broad Institute Genome Sequencing Center for Infectious Disease"/>
            <person name="Wu L."/>
            <person name="Ma J."/>
        </authorList>
    </citation>
    <scope>NUCLEOTIDE SEQUENCE [LARGE SCALE GENOMIC DNA]</scope>
    <source>
        <strain evidence="13">JCM 17805</strain>
    </source>
</reference>
<dbReference type="InterPro" id="IPR036068">
    <property type="entry name" value="Nicotinate_pribotase-like_C"/>
</dbReference>
<evidence type="ECO:0000256" key="6">
    <source>
        <dbReference type="ARBA" id="ARBA00022676"/>
    </source>
</evidence>
<keyword evidence="13" id="KW-1185">Reference proteome</keyword>
<dbReference type="InterPro" id="IPR013785">
    <property type="entry name" value="Aldolase_TIM"/>
</dbReference>
<evidence type="ECO:0000256" key="8">
    <source>
        <dbReference type="ARBA" id="ARBA00033102"/>
    </source>
</evidence>
<dbReference type="Gene3D" id="3.90.1170.20">
    <property type="entry name" value="Quinolinate phosphoribosyl transferase, N-terminal domain"/>
    <property type="match status" value="1"/>
</dbReference>
<dbReference type="InterPro" id="IPR004393">
    <property type="entry name" value="NadC"/>
</dbReference>
<gene>
    <name evidence="12" type="primary">nadC</name>
    <name evidence="12" type="ORF">GCM10023116_09270</name>
</gene>
<dbReference type="Pfam" id="PF02749">
    <property type="entry name" value="QRPTase_N"/>
    <property type="match status" value="1"/>
</dbReference>
<dbReference type="PIRSF" id="PIRSF006250">
    <property type="entry name" value="NadC_ModD"/>
    <property type="match status" value="1"/>
</dbReference>
<keyword evidence="6 9" id="KW-0328">Glycosyltransferase</keyword>
<keyword evidence="7 9" id="KW-0808">Transferase</keyword>
<dbReference type="NCBIfam" id="TIGR00078">
    <property type="entry name" value="nadC"/>
    <property type="match status" value="1"/>
</dbReference>
<name>A0ABP8UYG3_9GAMM</name>
<evidence type="ECO:0000313" key="12">
    <source>
        <dbReference type="EMBL" id="GAA4648657.1"/>
    </source>
</evidence>
<dbReference type="InterPro" id="IPR037128">
    <property type="entry name" value="Quinolinate_PRibosylTase_N_sf"/>
</dbReference>
<dbReference type="Gene3D" id="3.20.20.70">
    <property type="entry name" value="Aldolase class I"/>
    <property type="match status" value="1"/>
</dbReference>
<accession>A0ABP8UYG3</accession>
<comment type="similarity">
    <text evidence="3 9">Belongs to the NadC/ModD family.</text>
</comment>
<dbReference type="SUPFAM" id="SSF54675">
    <property type="entry name" value="Nicotinate/Quinolinate PRTase N-terminal domain-like"/>
    <property type="match status" value="1"/>
</dbReference>
<dbReference type="CDD" id="cd01572">
    <property type="entry name" value="QPRTase"/>
    <property type="match status" value="1"/>
</dbReference>
<dbReference type="InterPro" id="IPR002638">
    <property type="entry name" value="Quinolinate_PRibosylTrfase_C"/>
</dbReference>
<proteinExistence type="inferred from homology"/>
<dbReference type="RefSeq" id="WP_345194350.1">
    <property type="nucleotide sequence ID" value="NZ_BAABFL010000089.1"/>
</dbReference>
<feature type="domain" description="Quinolinate phosphoribosyl transferase N-terminal" evidence="11">
    <location>
        <begin position="33"/>
        <end position="117"/>
    </location>
</feature>
<dbReference type="InterPro" id="IPR022412">
    <property type="entry name" value="Quinolinate_PRibosylTrfase_N"/>
</dbReference>
<dbReference type="PANTHER" id="PTHR32179">
    <property type="entry name" value="NICOTINATE-NUCLEOTIDE PYROPHOSPHORYLASE [CARBOXYLATING]"/>
    <property type="match status" value="1"/>
</dbReference>
<comment type="function">
    <text evidence="1">Involved in the catabolism of quinolinic acid (QA).</text>
</comment>
<evidence type="ECO:0000256" key="5">
    <source>
        <dbReference type="ARBA" id="ARBA00022642"/>
    </source>
</evidence>
<evidence type="ECO:0000259" key="10">
    <source>
        <dbReference type="Pfam" id="PF01729"/>
    </source>
</evidence>
<sequence>MSSSPEFQTSQALQEAITLNVRNALAEDIGTGDITAGLIPPSAIASARVISREAAVICGRDWVNEVFQQVDPRIEVEWLVSDGEQVNADKTLFNLHGPARSLLTAERCALNFLQLLSGTATTCRHYADLVEGTGVRLLDTRKTIPGLRLAQKYAVTCGGCHNHRIGLYDAFLIKENHITACGGIAQAIGAARQQAPGKPVEVEVESLMELEQALAGSADIIMLDNFTLPDLRQAVTITVGQAKLEASGGVTETTLRAIAETGVDYISIGVLTKDCRAVDLSMRITG</sequence>
<feature type="domain" description="Quinolinate phosphoribosyl transferase C-terminal" evidence="10">
    <location>
        <begin position="120"/>
        <end position="283"/>
    </location>
</feature>
<dbReference type="Proteomes" id="UP001500604">
    <property type="component" value="Unassembled WGS sequence"/>
</dbReference>
<dbReference type="InterPro" id="IPR027277">
    <property type="entry name" value="NadC/ModD"/>
</dbReference>
<evidence type="ECO:0000313" key="13">
    <source>
        <dbReference type="Proteomes" id="UP001500604"/>
    </source>
</evidence>
<evidence type="ECO:0000256" key="1">
    <source>
        <dbReference type="ARBA" id="ARBA00003237"/>
    </source>
</evidence>
<evidence type="ECO:0000256" key="4">
    <source>
        <dbReference type="ARBA" id="ARBA00011944"/>
    </source>
</evidence>
<evidence type="ECO:0000256" key="7">
    <source>
        <dbReference type="ARBA" id="ARBA00022679"/>
    </source>
</evidence>
<evidence type="ECO:0000256" key="2">
    <source>
        <dbReference type="ARBA" id="ARBA00004893"/>
    </source>
</evidence>
<protein>
    <recommendedName>
        <fullName evidence="4">nicotinate-nucleotide diphosphorylase (carboxylating)</fullName>
        <ecNumber evidence="4">2.4.2.19</ecNumber>
    </recommendedName>
    <alternativeName>
        <fullName evidence="8">Quinolinate phosphoribosyltransferase [decarboxylating]</fullName>
    </alternativeName>
</protein>
<dbReference type="SUPFAM" id="SSF51690">
    <property type="entry name" value="Nicotinate/Quinolinate PRTase C-terminal domain-like"/>
    <property type="match status" value="1"/>
</dbReference>
<comment type="caution">
    <text evidence="12">The sequence shown here is derived from an EMBL/GenBank/DDBJ whole genome shotgun (WGS) entry which is preliminary data.</text>
</comment>
<evidence type="ECO:0000256" key="3">
    <source>
        <dbReference type="ARBA" id="ARBA00009400"/>
    </source>
</evidence>
<evidence type="ECO:0000256" key="9">
    <source>
        <dbReference type="PIRNR" id="PIRNR006250"/>
    </source>
</evidence>
<organism evidence="12 13">
    <name type="scientific">Kistimonas scapharcae</name>
    <dbReference type="NCBI Taxonomy" id="1036133"/>
    <lineage>
        <taxon>Bacteria</taxon>
        <taxon>Pseudomonadati</taxon>
        <taxon>Pseudomonadota</taxon>
        <taxon>Gammaproteobacteria</taxon>
        <taxon>Oceanospirillales</taxon>
        <taxon>Endozoicomonadaceae</taxon>
        <taxon>Kistimonas</taxon>
    </lineage>
</organism>
<evidence type="ECO:0000259" key="11">
    <source>
        <dbReference type="Pfam" id="PF02749"/>
    </source>
</evidence>
<dbReference type="EC" id="2.4.2.19" evidence="4"/>